<proteinExistence type="predicted"/>
<dbReference type="InterPro" id="IPR010796">
    <property type="entry name" value="C2_B9-type_dom"/>
</dbReference>
<keyword evidence="8" id="KW-1185">Reference proteome</keyword>
<accession>A0A7G2CPC8</accession>
<evidence type="ECO:0000313" key="7">
    <source>
        <dbReference type="EMBL" id="CAD2220804.1"/>
    </source>
</evidence>
<evidence type="ECO:0000256" key="1">
    <source>
        <dbReference type="ARBA" id="ARBA00004120"/>
    </source>
</evidence>
<dbReference type="GO" id="GO:0060271">
    <property type="term" value="P:cilium assembly"/>
    <property type="evidence" value="ECO:0007669"/>
    <property type="project" value="TreeGrafter"/>
</dbReference>
<keyword evidence="2" id="KW-0963">Cytoplasm</keyword>
<dbReference type="EMBL" id="LR877162">
    <property type="protein sequence ID" value="CAD2220804.1"/>
    <property type="molecule type" value="Genomic_DNA"/>
</dbReference>
<evidence type="ECO:0000313" key="8">
    <source>
        <dbReference type="Proteomes" id="UP000515908"/>
    </source>
</evidence>
<dbReference type="AlphaFoldDB" id="A0A7G2CPC8"/>
<comment type="subcellular location">
    <subcellularLocation>
        <location evidence="1">Cytoplasm</location>
        <location evidence="1">Cytoskeleton</location>
        <location evidence="1">Cilium basal body</location>
    </subcellularLocation>
</comment>
<evidence type="ECO:0000256" key="3">
    <source>
        <dbReference type="ARBA" id="ARBA00022794"/>
    </source>
</evidence>
<reference evidence="7 8" key="1">
    <citation type="submission" date="2020-08" db="EMBL/GenBank/DDBJ databases">
        <authorList>
            <person name="Newling K."/>
            <person name="Davey J."/>
            <person name="Forrester S."/>
        </authorList>
    </citation>
    <scope>NUCLEOTIDE SEQUENCE [LARGE SCALE GENOMIC DNA]</scope>
    <source>
        <strain evidence="8">Crithidia deanei Carvalho (ATCC PRA-265)</strain>
    </source>
</reference>
<feature type="region of interest" description="Disordered" evidence="6">
    <location>
        <begin position="370"/>
        <end position="389"/>
    </location>
</feature>
<gene>
    <name evidence="7" type="ORF">ADEAN_000832700</name>
</gene>
<dbReference type="PANTHER" id="PTHR12968:SF5">
    <property type="entry name" value="MECKEL SYNDROME TYPE 1 PROTEIN"/>
    <property type="match status" value="1"/>
</dbReference>
<dbReference type="Proteomes" id="UP000515908">
    <property type="component" value="Chromosome 18"/>
</dbReference>
<evidence type="ECO:0000256" key="2">
    <source>
        <dbReference type="ARBA" id="ARBA00022490"/>
    </source>
</evidence>
<dbReference type="GO" id="GO:0036038">
    <property type="term" value="C:MKS complex"/>
    <property type="evidence" value="ECO:0007669"/>
    <property type="project" value="TreeGrafter"/>
</dbReference>
<evidence type="ECO:0000256" key="6">
    <source>
        <dbReference type="SAM" id="MobiDB-lite"/>
    </source>
</evidence>
<keyword evidence="3" id="KW-0970">Cilium biogenesis/degradation</keyword>
<dbReference type="PANTHER" id="PTHR12968">
    <property type="entry name" value="B9 DOMAIN-CONTAINING"/>
    <property type="match status" value="1"/>
</dbReference>
<keyword evidence="4" id="KW-0206">Cytoskeleton</keyword>
<sequence length="409" mass="45198">MRSRFFTRPTAEDFIDIGEEDFPVDPPQGPSRLAPVILRQHRKDHQPNHNMFFMWASGGLKGGPDSPDDPLEWVGEERVMCTVMSEKDEKFFSARPPLNSFHTLLVDSSHIYSFKLEANFTEESRVDPIAPLAVGEGVEVLAAEINHNNAILYAADENKEAARNQLKEAIRILSGDSNAQKPAERSAALQTVVPLKSKDFVAAPDKGRRRIFVYGVVERCLGIDQDCVFLKCQLLDENHPSGRGETLDGQCAPTLEGEGIIFTTQLSYAGRIIKDDFFVQVDHVFGVPFEYCYEDRLLPTSPLRLNITAYTEGAGGDGIQSPVGYCSVSLPTNVPGRHTVIGQLWTPKLTGKEFLMSTLIGGRPSLVDARQAGPPLDHRTGISSKEGMMTNNAGSVRVTVNIMHRIFDK</sequence>
<evidence type="ECO:0000256" key="4">
    <source>
        <dbReference type="ARBA" id="ARBA00023212"/>
    </source>
</evidence>
<keyword evidence="5" id="KW-0966">Cell projection</keyword>
<dbReference type="VEuPathDB" id="TriTrypDB:ADEAN_000832700"/>
<protein>
    <submittedName>
        <fullName evidence="7">Ciliary basal body-associated, B9 protein, putative</fullName>
    </submittedName>
</protein>
<organism evidence="7 8">
    <name type="scientific">Angomonas deanei</name>
    <dbReference type="NCBI Taxonomy" id="59799"/>
    <lineage>
        <taxon>Eukaryota</taxon>
        <taxon>Discoba</taxon>
        <taxon>Euglenozoa</taxon>
        <taxon>Kinetoplastea</taxon>
        <taxon>Metakinetoplastina</taxon>
        <taxon>Trypanosomatida</taxon>
        <taxon>Trypanosomatidae</taxon>
        <taxon>Strigomonadinae</taxon>
        <taxon>Angomonas</taxon>
    </lineage>
</organism>
<dbReference type="Pfam" id="PF07162">
    <property type="entry name" value="B9-C2"/>
    <property type="match status" value="1"/>
</dbReference>
<evidence type="ECO:0000256" key="5">
    <source>
        <dbReference type="ARBA" id="ARBA00023273"/>
    </source>
</evidence>
<name>A0A7G2CPC8_9TRYP</name>